<keyword evidence="2" id="KW-1185">Reference proteome</keyword>
<protein>
    <submittedName>
        <fullName evidence="1">Virulence RhuM family protein</fullName>
    </submittedName>
</protein>
<sequence length="129" mass="14970">MTKGFVLDNQKLKNPDNPFGKDYFDELLEQIRDIRSSEKRFYRKITDIYALAIDYSPKAEETRLFFKIVQNKLIFAASGSTAAEIIANRSNEKKNNIGLTNWKGDIVRKQDVIISKNYLNKEELKANAY</sequence>
<dbReference type="PANTHER" id="PTHR35810">
    <property type="entry name" value="CYTOPLASMIC PROTEIN-RELATED"/>
    <property type="match status" value="1"/>
</dbReference>
<dbReference type="AlphaFoldDB" id="A0A7K3WPH8"/>
<dbReference type="Proteomes" id="UP000486602">
    <property type="component" value="Unassembled WGS sequence"/>
</dbReference>
<dbReference type="Pfam" id="PF13310">
    <property type="entry name" value="Virulence_RhuM"/>
    <property type="match status" value="1"/>
</dbReference>
<accession>A0A7K3WPH8</accession>
<proteinExistence type="predicted"/>
<gene>
    <name evidence="1" type="ORF">G3O08_04665</name>
</gene>
<dbReference type="EMBL" id="JAAGVY010000005">
    <property type="protein sequence ID" value="NEN22792.1"/>
    <property type="molecule type" value="Genomic_DNA"/>
</dbReference>
<dbReference type="InterPro" id="IPR011204">
    <property type="entry name" value="Virulence_RhuM-like"/>
</dbReference>
<dbReference type="PANTHER" id="PTHR35810:SF1">
    <property type="entry name" value="CYTOPLASMIC PROTEIN"/>
    <property type="match status" value="1"/>
</dbReference>
<evidence type="ECO:0000313" key="1">
    <source>
        <dbReference type="EMBL" id="NEN22792.1"/>
    </source>
</evidence>
<reference evidence="1 2" key="1">
    <citation type="submission" date="2020-02" db="EMBL/GenBank/DDBJ databases">
        <title>Out from the shadows clarifying the taxonomy of the family Cryomorphaceae and related taxa by utilizing the GTDB taxonomic framework.</title>
        <authorList>
            <person name="Bowman J.P."/>
        </authorList>
    </citation>
    <scope>NUCLEOTIDE SEQUENCE [LARGE SCALE GENOMIC DNA]</scope>
    <source>
        <strain evidence="1 2">QSSC 1-22</strain>
    </source>
</reference>
<name>A0A7K3WPH8_9FLAO</name>
<dbReference type="RefSeq" id="WP_163283552.1">
    <property type="nucleotide sequence ID" value="NZ_JAAGVY010000005.1"/>
</dbReference>
<organism evidence="1 2">
    <name type="scientific">Cryomorpha ignava</name>
    <dbReference type="NCBI Taxonomy" id="101383"/>
    <lineage>
        <taxon>Bacteria</taxon>
        <taxon>Pseudomonadati</taxon>
        <taxon>Bacteroidota</taxon>
        <taxon>Flavobacteriia</taxon>
        <taxon>Flavobacteriales</taxon>
        <taxon>Cryomorphaceae</taxon>
        <taxon>Cryomorpha</taxon>
    </lineage>
</organism>
<comment type="caution">
    <text evidence="1">The sequence shown here is derived from an EMBL/GenBank/DDBJ whole genome shotgun (WGS) entry which is preliminary data.</text>
</comment>
<evidence type="ECO:0000313" key="2">
    <source>
        <dbReference type="Proteomes" id="UP000486602"/>
    </source>
</evidence>